<dbReference type="KEGG" id="bpz:BP1026B_II1849"/>
<reference evidence="1 2" key="1">
    <citation type="journal article" date="2012" name="PLoS ONE">
        <title>Evolution of Burkholderia pseudomallei in recurrent melioidosis.</title>
        <authorList>
            <person name="Hayden H.S."/>
            <person name="Lim R."/>
            <person name="Brittnacher M.J."/>
            <person name="Sims E.H."/>
            <person name="Ramage E.R."/>
            <person name="Fong C."/>
            <person name="Wu Z."/>
            <person name="Crist E."/>
            <person name="Chang J."/>
            <person name="Zhou Y."/>
            <person name="Radey M."/>
            <person name="Rohmer L."/>
            <person name="Haugen E."/>
            <person name="Gillett W."/>
            <person name="Wuthiekanun V."/>
            <person name="Peacock S.J."/>
            <person name="Kaul R."/>
            <person name="Miller S.I."/>
            <person name="Manoil C."/>
            <person name="Jacobs M.A."/>
        </authorList>
    </citation>
    <scope>NUCLEOTIDE SEQUENCE [LARGE SCALE GENOMIC DNA]</scope>
    <source>
        <strain evidence="1 2">1026b</strain>
    </source>
</reference>
<evidence type="ECO:0000313" key="1">
    <source>
        <dbReference type="EMBL" id="AFI70082.1"/>
    </source>
</evidence>
<dbReference type="EMBL" id="CP002834">
    <property type="protein sequence ID" value="AFI70082.1"/>
    <property type="molecule type" value="Genomic_DNA"/>
</dbReference>
<organism evidence="1 2">
    <name type="scientific">Burkholderia pseudomallei (strain 1026b)</name>
    <dbReference type="NCBI Taxonomy" id="884204"/>
    <lineage>
        <taxon>Bacteria</taxon>
        <taxon>Pseudomonadati</taxon>
        <taxon>Pseudomonadota</taxon>
        <taxon>Betaproteobacteria</taxon>
        <taxon>Burkholderiales</taxon>
        <taxon>Burkholderiaceae</taxon>
        <taxon>Burkholderia</taxon>
        <taxon>pseudomallei group</taxon>
    </lineage>
</organism>
<accession>A0A0H3HUM1</accession>
<sequence length="68" mass="7406">MPRPRDTSAAGIGTGMPATLFSTKRNTFLFTTSFLCMTDHWHSMPCIDSTLGETTAGSYAHGPWLIRG</sequence>
<evidence type="ECO:0000313" key="2">
    <source>
        <dbReference type="Proteomes" id="UP000010087"/>
    </source>
</evidence>
<dbReference type="Proteomes" id="UP000010087">
    <property type="component" value="Chromosome 2"/>
</dbReference>
<name>A0A0H3HUM1_BURP2</name>
<protein>
    <submittedName>
        <fullName evidence="1">Uncharacterized protein</fullName>
    </submittedName>
</protein>
<dbReference type="AlphaFoldDB" id="A0A0H3HUM1"/>
<proteinExistence type="predicted"/>
<gene>
    <name evidence="1" type="ordered locus">BP1026B_II1849</name>
</gene>